<gene>
    <name evidence="19" type="ORF">US40_C0005G0052</name>
</gene>
<dbReference type="FunFam" id="1.10.8.50:FF:000003">
    <property type="entry name" value="Formamidopyrimidine-DNA glycosylase"/>
    <property type="match status" value="1"/>
</dbReference>
<dbReference type="GO" id="GO:0034039">
    <property type="term" value="F:8-oxo-7,8-dihydroguanine DNA N-glycosylase activity"/>
    <property type="evidence" value="ECO:0007669"/>
    <property type="project" value="TreeGrafter"/>
</dbReference>
<dbReference type="PATRIC" id="fig|1618486.3.peg.517"/>
<keyword evidence="10" id="KW-0238">DNA-binding</keyword>
<keyword evidence="8" id="KW-0378">Hydrolase</keyword>
<evidence type="ECO:0000256" key="7">
    <source>
        <dbReference type="ARBA" id="ARBA00022771"/>
    </source>
</evidence>
<dbReference type="PANTHER" id="PTHR22993">
    <property type="entry name" value="FORMAMIDOPYRIMIDINE-DNA GLYCOSYLASE"/>
    <property type="match status" value="1"/>
</dbReference>
<evidence type="ECO:0000256" key="10">
    <source>
        <dbReference type="ARBA" id="ARBA00023125"/>
    </source>
</evidence>
<comment type="caution">
    <text evidence="19">The sequence shown here is derived from an EMBL/GenBank/DDBJ whole genome shotgun (WGS) entry which is preliminary data.</text>
</comment>
<comment type="similarity">
    <text evidence="3">Belongs to the FPG family.</text>
</comment>
<dbReference type="NCBIfam" id="NF002211">
    <property type="entry name" value="PRK01103.1"/>
    <property type="match status" value="1"/>
</dbReference>
<sequence>MPELPEVETIKRDLEPNTVGKIISDVEILSPKNFIGNKKEVIGRKIIDIQRFGKVLVLQLVNPLTRKQNNSYLNIHFKLSGQMLYSKNVDKAVFRNKIPFTKGNKMPANTTRVIIKFKDRSGLFFNDLRKFGWIKVSNKPLVPKGIDVLSDKFTLNIVEGLTRKTKKPIKILLMDQDLITGIGNIYANDSLFLAKVHPLRPANSLTKKEIKNLYNAIIKEIKTGINDQGSSGADEAFILPDGSRGKHQRHFLVYQREEEPCRRCKTIIKRIKHHGRSSFFCPKCQETV</sequence>
<organism evidence="19 20">
    <name type="scientific">Candidatus Roizmanbacteria bacterium GW2011_GWC2_37_13</name>
    <dbReference type="NCBI Taxonomy" id="1618486"/>
    <lineage>
        <taxon>Bacteria</taxon>
        <taxon>Candidatus Roizmaniibacteriota</taxon>
    </lineage>
</organism>
<dbReference type="InterPro" id="IPR010979">
    <property type="entry name" value="Ribosomal_uS13-like_H2TH"/>
</dbReference>
<dbReference type="SMART" id="SM01232">
    <property type="entry name" value="H2TH"/>
    <property type="match status" value="1"/>
</dbReference>
<dbReference type="InterPro" id="IPR020629">
    <property type="entry name" value="FPG_Glyclase"/>
</dbReference>
<feature type="domain" description="Formamidopyrimidine-DNA glycosylase catalytic" evidence="18">
    <location>
        <begin position="2"/>
        <end position="132"/>
    </location>
</feature>
<evidence type="ECO:0000256" key="1">
    <source>
        <dbReference type="ARBA" id="ARBA00001668"/>
    </source>
</evidence>
<evidence type="ECO:0000256" key="6">
    <source>
        <dbReference type="ARBA" id="ARBA00022763"/>
    </source>
</evidence>
<evidence type="ECO:0000256" key="5">
    <source>
        <dbReference type="ARBA" id="ARBA00022723"/>
    </source>
</evidence>
<comment type="subunit">
    <text evidence="4">Monomer.</text>
</comment>
<reference evidence="19 20" key="1">
    <citation type="journal article" date="2015" name="Nature">
        <title>rRNA introns, odd ribosomes, and small enigmatic genomes across a large radiation of phyla.</title>
        <authorList>
            <person name="Brown C.T."/>
            <person name="Hug L.A."/>
            <person name="Thomas B.C."/>
            <person name="Sharon I."/>
            <person name="Castelle C.J."/>
            <person name="Singh A."/>
            <person name="Wilkins M.J."/>
            <person name="Williams K.H."/>
            <person name="Banfield J.F."/>
        </authorList>
    </citation>
    <scope>NUCLEOTIDE SEQUENCE [LARGE SCALE GENOMIC DNA]</scope>
</reference>
<dbReference type="Proteomes" id="UP000034917">
    <property type="component" value="Unassembled WGS sequence"/>
</dbReference>
<comment type="cofactor">
    <cofactor evidence="2">
        <name>Zn(2+)</name>
        <dbReference type="ChEBI" id="CHEBI:29105"/>
    </cofactor>
</comment>
<dbReference type="EMBL" id="LBSV01000005">
    <property type="protein sequence ID" value="KKQ25882.1"/>
    <property type="molecule type" value="Genomic_DNA"/>
</dbReference>
<evidence type="ECO:0000313" key="20">
    <source>
        <dbReference type="Proteomes" id="UP000034917"/>
    </source>
</evidence>
<evidence type="ECO:0000256" key="9">
    <source>
        <dbReference type="ARBA" id="ARBA00022833"/>
    </source>
</evidence>
<proteinExistence type="inferred from homology"/>
<dbReference type="PANTHER" id="PTHR22993:SF9">
    <property type="entry name" value="FORMAMIDOPYRIMIDINE-DNA GLYCOSYLASE"/>
    <property type="match status" value="1"/>
</dbReference>
<keyword evidence="7 16" id="KW-0863">Zinc-finger</keyword>
<dbReference type="CDD" id="cd08966">
    <property type="entry name" value="EcFpg-like_N"/>
    <property type="match status" value="1"/>
</dbReference>
<dbReference type="PROSITE" id="PS51066">
    <property type="entry name" value="ZF_FPG_2"/>
    <property type="match status" value="1"/>
</dbReference>
<keyword evidence="11" id="KW-0234">DNA repair</keyword>
<comment type="catalytic activity">
    <reaction evidence="15">
        <text>2'-deoxyribonucleotide-(2'-deoxyribose 5'-phosphate)-2'-deoxyribonucleotide-DNA = a 3'-end 2'-deoxyribonucleotide-(2,3-dehydro-2,3-deoxyribose 5'-phosphate)-DNA + a 5'-end 5'-phospho-2'-deoxyribonucleoside-DNA + H(+)</text>
        <dbReference type="Rhea" id="RHEA:66592"/>
        <dbReference type="Rhea" id="RHEA-COMP:13180"/>
        <dbReference type="Rhea" id="RHEA-COMP:16897"/>
        <dbReference type="Rhea" id="RHEA-COMP:17067"/>
        <dbReference type="ChEBI" id="CHEBI:15378"/>
        <dbReference type="ChEBI" id="CHEBI:136412"/>
        <dbReference type="ChEBI" id="CHEBI:157695"/>
        <dbReference type="ChEBI" id="CHEBI:167181"/>
        <dbReference type="EC" id="4.2.99.18"/>
    </reaction>
</comment>
<evidence type="ECO:0000256" key="3">
    <source>
        <dbReference type="ARBA" id="ARBA00009409"/>
    </source>
</evidence>
<dbReference type="SUPFAM" id="SSF81624">
    <property type="entry name" value="N-terminal domain of MutM-like DNA repair proteins"/>
    <property type="match status" value="1"/>
</dbReference>
<evidence type="ECO:0000313" key="19">
    <source>
        <dbReference type="EMBL" id="KKQ25882.1"/>
    </source>
</evidence>
<evidence type="ECO:0000256" key="13">
    <source>
        <dbReference type="ARBA" id="ARBA00023268"/>
    </source>
</evidence>
<dbReference type="NCBIfam" id="TIGR00577">
    <property type="entry name" value="fpg"/>
    <property type="match status" value="1"/>
</dbReference>
<dbReference type="SUPFAM" id="SSF57716">
    <property type="entry name" value="Glucocorticoid receptor-like (DNA-binding domain)"/>
    <property type="match status" value="1"/>
</dbReference>
<evidence type="ECO:0000259" key="18">
    <source>
        <dbReference type="PROSITE" id="PS51068"/>
    </source>
</evidence>
<evidence type="ECO:0000256" key="14">
    <source>
        <dbReference type="ARBA" id="ARBA00023295"/>
    </source>
</evidence>
<evidence type="ECO:0000256" key="4">
    <source>
        <dbReference type="ARBA" id="ARBA00011245"/>
    </source>
</evidence>
<dbReference type="AlphaFoldDB" id="A0A0G0G749"/>
<keyword evidence="13" id="KW-0511">Multifunctional enzyme</keyword>
<keyword evidence="6" id="KW-0227">DNA damage</keyword>
<dbReference type="InterPro" id="IPR015887">
    <property type="entry name" value="DNA_glyclase_Znf_dom_DNA_BS"/>
</dbReference>
<evidence type="ECO:0000256" key="12">
    <source>
        <dbReference type="ARBA" id="ARBA00023239"/>
    </source>
</evidence>
<name>A0A0G0G749_9BACT</name>
<dbReference type="Gene3D" id="1.10.8.50">
    <property type="match status" value="1"/>
</dbReference>
<comment type="catalytic activity">
    <reaction evidence="1">
        <text>Hydrolysis of DNA containing ring-opened 7-methylguanine residues, releasing 2,6-diamino-4-hydroxy-5-(N-methyl)formamidopyrimidine.</text>
        <dbReference type="EC" id="3.2.2.23"/>
    </reaction>
</comment>
<feature type="domain" description="FPG-type" evidence="17">
    <location>
        <begin position="252"/>
        <end position="286"/>
    </location>
</feature>
<dbReference type="Pfam" id="PF06827">
    <property type="entry name" value="zf-FPG_IleRS"/>
    <property type="match status" value="1"/>
</dbReference>
<dbReference type="Gene3D" id="3.20.190.10">
    <property type="entry name" value="MutM-like, N-terminal"/>
    <property type="match status" value="1"/>
</dbReference>
<evidence type="ECO:0000256" key="8">
    <source>
        <dbReference type="ARBA" id="ARBA00022801"/>
    </source>
</evidence>
<dbReference type="SMART" id="SM00898">
    <property type="entry name" value="Fapy_DNA_glyco"/>
    <property type="match status" value="1"/>
</dbReference>
<dbReference type="GO" id="GO:0006284">
    <property type="term" value="P:base-excision repair"/>
    <property type="evidence" value="ECO:0007669"/>
    <property type="project" value="InterPro"/>
</dbReference>
<evidence type="ECO:0000256" key="15">
    <source>
        <dbReference type="ARBA" id="ARBA00044632"/>
    </source>
</evidence>
<dbReference type="InterPro" id="IPR012319">
    <property type="entry name" value="FPG_cat"/>
</dbReference>
<dbReference type="GO" id="GO:0003684">
    <property type="term" value="F:damaged DNA binding"/>
    <property type="evidence" value="ECO:0007669"/>
    <property type="project" value="InterPro"/>
</dbReference>
<dbReference type="InterPro" id="IPR035937">
    <property type="entry name" value="FPG_N"/>
</dbReference>
<dbReference type="InterPro" id="IPR000214">
    <property type="entry name" value="Znf_DNA_glyclase/AP_lyase"/>
</dbReference>
<keyword evidence="5" id="KW-0479">Metal-binding</keyword>
<dbReference type="GO" id="GO:0140078">
    <property type="term" value="F:class I DNA-(apurinic or apyrimidinic site) endonuclease activity"/>
    <property type="evidence" value="ECO:0007669"/>
    <property type="project" value="UniProtKB-EC"/>
</dbReference>
<evidence type="ECO:0000256" key="11">
    <source>
        <dbReference type="ARBA" id="ARBA00023204"/>
    </source>
</evidence>
<dbReference type="PROSITE" id="PS01242">
    <property type="entry name" value="ZF_FPG_1"/>
    <property type="match status" value="1"/>
</dbReference>
<evidence type="ECO:0000256" key="2">
    <source>
        <dbReference type="ARBA" id="ARBA00001947"/>
    </source>
</evidence>
<protein>
    <submittedName>
        <fullName evidence="19">Formamidopyrimidine-DNA glycosylase</fullName>
    </submittedName>
</protein>
<accession>A0A0G0G749</accession>
<evidence type="ECO:0000259" key="17">
    <source>
        <dbReference type="PROSITE" id="PS51066"/>
    </source>
</evidence>
<dbReference type="InterPro" id="IPR010663">
    <property type="entry name" value="Znf_FPG/IleRS"/>
</dbReference>
<keyword evidence="14" id="KW-0326">Glycosidase</keyword>
<dbReference type="SUPFAM" id="SSF46946">
    <property type="entry name" value="S13-like H2TH domain"/>
    <property type="match status" value="1"/>
</dbReference>
<dbReference type="GO" id="GO:0008270">
    <property type="term" value="F:zinc ion binding"/>
    <property type="evidence" value="ECO:0007669"/>
    <property type="project" value="UniProtKB-KW"/>
</dbReference>
<keyword evidence="12" id="KW-0456">Lyase</keyword>
<keyword evidence="9" id="KW-0862">Zinc</keyword>
<dbReference type="Pfam" id="PF06831">
    <property type="entry name" value="H2TH"/>
    <property type="match status" value="1"/>
</dbReference>
<evidence type="ECO:0000256" key="16">
    <source>
        <dbReference type="PROSITE-ProRule" id="PRU00391"/>
    </source>
</evidence>
<dbReference type="PROSITE" id="PS51068">
    <property type="entry name" value="FPG_CAT"/>
    <property type="match status" value="1"/>
</dbReference>
<dbReference type="Pfam" id="PF01149">
    <property type="entry name" value="Fapy_DNA_glyco"/>
    <property type="match status" value="1"/>
</dbReference>
<dbReference type="InterPro" id="IPR015886">
    <property type="entry name" value="H2TH_FPG"/>
</dbReference>